<feature type="domain" description="DUF6754" evidence="2">
    <location>
        <begin position="5"/>
        <end position="253"/>
    </location>
</feature>
<keyword evidence="1" id="KW-0472">Membrane</keyword>
<gene>
    <name evidence="3" type="ORF">DRJ20_00295</name>
</gene>
<feature type="transmembrane region" description="Helical" evidence="1">
    <location>
        <begin position="233"/>
        <end position="254"/>
    </location>
</feature>
<keyword evidence="1" id="KW-1133">Transmembrane helix</keyword>
<evidence type="ECO:0000313" key="4">
    <source>
        <dbReference type="Proteomes" id="UP000268446"/>
    </source>
</evidence>
<proteinExistence type="predicted"/>
<evidence type="ECO:0000259" key="2">
    <source>
        <dbReference type="Pfam" id="PF20539"/>
    </source>
</evidence>
<dbReference type="EMBL" id="QMQZ01000003">
    <property type="protein sequence ID" value="RLE52328.1"/>
    <property type="molecule type" value="Genomic_DNA"/>
</dbReference>
<name>A0A497F0A0_9CREN</name>
<organism evidence="3 4">
    <name type="scientific">Thermoproteota archaeon</name>
    <dbReference type="NCBI Taxonomy" id="2056631"/>
    <lineage>
        <taxon>Archaea</taxon>
        <taxon>Thermoproteota</taxon>
    </lineage>
</organism>
<evidence type="ECO:0000313" key="3">
    <source>
        <dbReference type="EMBL" id="RLE52328.1"/>
    </source>
</evidence>
<dbReference type="InterPro" id="IPR046642">
    <property type="entry name" value="DUF6754"/>
</dbReference>
<feature type="transmembrane region" description="Helical" evidence="1">
    <location>
        <begin position="6"/>
        <end position="24"/>
    </location>
</feature>
<dbReference type="Proteomes" id="UP000268446">
    <property type="component" value="Unassembled WGS sequence"/>
</dbReference>
<comment type="caution">
    <text evidence="3">The sequence shown here is derived from an EMBL/GenBank/DDBJ whole genome shotgun (WGS) entry which is preliminary data.</text>
</comment>
<sequence length="259" mass="28077">MIVSGRFMEFVALILIWVLAMIAIDKIKKGWTVSFRRIAGLDALEEAVGRAAEMGRPVHFTSGLNSLTGTWAPLTVAGLAVFGEVARLCARYRVPVIYSVYGTQVIPIAHELYKQAFLAEGRPEEAKPEEAIRYLSSSQFAYAAAVQGIAERERPAANIMVGPFYAESLIFAETFYRVGAIQVAGTARLYQIPFFAIVGDYVLIGEECYAAGAYLTKDPAHTGSLFVQDLGKMVAIVLGVIGALLTTAGTKAIVEFLKL</sequence>
<keyword evidence="1" id="KW-0812">Transmembrane</keyword>
<accession>A0A497F0A0</accession>
<dbReference type="AlphaFoldDB" id="A0A497F0A0"/>
<reference evidence="3 4" key="1">
    <citation type="submission" date="2018-06" db="EMBL/GenBank/DDBJ databases">
        <title>Extensive metabolic versatility and redundancy in microbially diverse, dynamic hydrothermal sediments.</title>
        <authorList>
            <person name="Dombrowski N."/>
            <person name="Teske A."/>
            <person name="Baker B.J."/>
        </authorList>
    </citation>
    <scope>NUCLEOTIDE SEQUENCE [LARGE SCALE GENOMIC DNA]</scope>
    <source>
        <strain evidence="3">B29_G17</strain>
    </source>
</reference>
<dbReference type="Pfam" id="PF20539">
    <property type="entry name" value="DUF6754"/>
    <property type="match status" value="1"/>
</dbReference>
<evidence type="ECO:0000256" key="1">
    <source>
        <dbReference type="SAM" id="Phobius"/>
    </source>
</evidence>
<protein>
    <recommendedName>
        <fullName evidence="2">DUF6754 domain-containing protein</fullName>
    </recommendedName>
</protein>